<dbReference type="InterPro" id="IPR029058">
    <property type="entry name" value="AB_hydrolase_fold"/>
</dbReference>
<evidence type="ECO:0000256" key="1">
    <source>
        <dbReference type="SAM" id="MobiDB-lite"/>
    </source>
</evidence>
<dbReference type="InterPro" id="IPR025157">
    <property type="entry name" value="Hemagglutinin_rpt"/>
</dbReference>
<dbReference type="Proteomes" id="UP000198324">
    <property type="component" value="Unassembled WGS sequence"/>
</dbReference>
<feature type="compositionally biased region" description="Basic and acidic residues" evidence="1">
    <location>
        <begin position="74"/>
        <end position="84"/>
    </location>
</feature>
<dbReference type="Pfam" id="PF26363">
    <property type="entry name" value="Phospholipase-like"/>
    <property type="match status" value="1"/>
</dbReference>
<proteinExistence type="predicted"/>
<gene>
    <name evidence="2" type="ORF">SAMN04488503_0177</name>
</gene>
<reference evidence="2 3" key="1">
    <citation type="submission" date="2017-06" db="EMBL/GenBank/DDBJ databases">
        <authorList>
            <person name="Kim H.J."/>
            <person name="Triplett B.A."/>
        </authorList>
    </citation>
    <scope>NUCLEOTIDE SEQUENCE [LARGE SCALE GENOMIC DNA]</scope>
    <source>
        <strain evidence="2 3">DSM 13116</strain>
    </source>
</reference>
<feature type="compositionally biased region" description="Low complexity" evidence="1">
    <location>
        <begin position="56"/>
        <end position="73"/>
    </location>
</feature>
<keyword evidence="3" id="KW-1185">Reference proteome</keyword>
<dbReference type="Gene3D" id="3.40.50.1820">
    <property type="entry name" value="alpha/beta hydrolase"/>
    <property type="match status" value="1"/>
</dbReference>
<name>A0A239DAG6_9BACT</name>
<dbReference type="OrthoDB" id="5913909at2"/>
<accession>A0A239DAG6</accession>
<evidence type="ECO:0000313" key="2">
    <source>
        <dbReference type="EMBL" id="SNS29237.1"/>
    </source>
</evidence>
<organism evidence="2 3">
    <name type="scientific">Humidesulfovibrio mexicanus</name>
    <dbReference type="NCBI Taxonomy" id="147047"/>
    <lineage>
        <taxon>Bacteria</taxon>
        <taxon>Pseudomonadati</taxon>
        <taxon>Thermodesulfobacteriota</taxon>
        <taxon>Desulfovibrionia</taxon>
        <taxon>Desulfovibrionales</taxon>
        <taxon>Desulfovibrionaceae</taxon>
        <taxon>Humidesulfovibrio</taxon>
    </lineage>
</organism>
<protein>
    <submittedName>
        <fullName evidence="2">Haemagluttinin repeat-containing protein</fullName>
    </submittedName>
</protein>
<sequence length="694" mass="70980">MASRVSAGGALTAEAGKAGAGDLVVAGSTVSATQDVKLAAASNANILAAQMTSSSQYQSSSSGFGGLISSSGSKENRKVTTERSEIAAGGDVSVEAQKDITLTAAKITSGGETQLVAKSGNVSLLTSKDSEYNRSVSSNVGWLTWSSQDKGKSAETVVNTLIATGKGLTITSRDGVTVEYKQTGDLRQDIQQLSQAQGLEWMGELLKRDDVNWKGVQEQYESWNKKDGGLSPAATIVLAIAASAATAGWASGYSASLLGCELGNGGALFLTGTTTAASATQMAIHSALVAGITSTASNITIAAANAAAGGNLGKSLESMVSEQGVRSLLASMVLAGEMSKFGSTFDTYPAVGKILATTTVKTITSNIVGGNDLEKAFLTSLGSSFSSYASGKITGAELNKAVSIILQGASGAAGAALAGGDPLEGALSSMVVEMAEWVKATPLSAAQKAEKEKYSAMDNCAYEAQCKSVTVGGEKYVKLDPGNLDALEDKSVAKLASEQLAKAGIDPDKLVNSATNLGISIYYKPANETGAMKAMGEVVIAVKGTEITSWKDMVTNVKQAFGYGGTQYDVATNTDNLKVLKYFADKNNCMIVATGHSLGGGVATAMASTNYIDEAIVFNPAAVNSNTIARAGGTGSDADNKTTAYVSRSDLLTNLQDLILNPAFGNKIYGTRITTDGAGLHGIEPFMAAKSVTP</sequence>
<dbReference type="EMBL" id="FZOC01000013">
    <property type="protein sequence ID" value="SNS29237.1"/>
    <property type="molecule type" value="Genomic_DNA"/>
</dbReference>
<dbReference type="GO" id="GO:0003824">
    <property type="term" value="F:catalytic activity"/>
    <property type="evidence" value="ECO:0007669"/>
    <property type="project" value="UniProtKB-ARBA"/>
</dbReference>
<dbReference type="SUPFAM" id="SSF53474">
    <property type="entry name" value="alpha/beta-Hydrolases"/>
    <property type="match status" value="1"/>
</dbReference>
<dbReference type="Pfam" id="PF13332">
    <property type="entry name" value="Fil_haemagg_2"/>
    <property type="match status" value="2"/>
</dbReference>
<dbReference type="AlphaFoldDB" id="A0A239DAG6"/>
<feature type="region of interest" description="Disordered" evidence="1">
    <location>
        <begin position="56"/>
        <end position="84"/>
    </location>
</feature>
<evidence type="ECO:0000313" key="3">
    <source>
        <dbReference type="Proteomes" id="UP000198324"/>
    </source>
</evidence>